<comment type="function">
    <text evidence="1 8">Involved in nucleolar integrity and required for processing of the pre-rRNA for the 60S ribosome subunit.</text>
</comment>
<dbReference type="OrthoDB" id="3942380at2759"/>
<feature type="coiled-coil region" evidence="8">
    <location>
        <begin position="65"/>
        <end position="107"/>
    </location>
</feature>
<name>A0A1G4JPL1_9SACH</name>
<evidence type="ECO:0000313" key="10">
    <source>
        <dbReference type="EMBL" id="SCU92675.1"/>
    </source>
</evidence>
<feature type="compositionally biased region" description="Polar residues" evidence="9">
    <location>
        <begin position="25"/>
        <end position="36"/>
    </location>
</feature>
<evidence type="ECO:0000256" key="4">
    <source>
        <dbReference type="ARBA" id="ARBA00022517"/>
    </source>
</evidence>
<reference evidence="11" key="1">
    <citation type="submission" date="2016-03" db="EMBL/GenBank/DDBJ databases">
        <authorList>
            <person name="Devillers Hugo."/>
        </authorList>
    </citation>
    <scope>NUCLEOTIDE SEQUENCE [LARGE SCALE GENOMIC DNA]</scope>
</reference>
<comment type="subcellular location">
    <subcellularLocation>
        <location evidence="2 8">Nucleus</location>
        <location evidence="2 8">Nucleolus</location>
    </subcellularLocation>
</comment>
<feature type="region of interest" description="Disordered" evidence="9">
    <location>
        <begin position="1"/>
        <end position="40"/>
    </location>
</feature>
<evidence type="ECO:0000256" key="8">
    <source>
        <dbReference type="RuleBase" id="RU363084"/>
    </source>
</evidence>
<evidence type="ECO:0000256" key="7">
    <source>
        <dbReference type="ARBA" id="ARBA00023242"/>
    </source>
</evidence>
<dbReference type="EMBL" id="LT598477">
    <property type="protein sequence ID" value="SCU92675.1"/>
    <property type="molecule type" value="Genomic_DNA"/>
</dbReference>
<feature type="compositionally biased region" description="Low complexity" evidence="9">
    <location>
        <begin position="11"/>
        <end position="24"/>
    </location>
</feature>
<organism evidence="10 11">
    <name type="scientific">Lachancea meyersii CBS 8951</name>
    <dbReference type="NCBI Taxonomy" id="1266667"/>
    <lineage>
        <taxon>Eukaryota</taxon>
        <taxon>Fungi</taxon>
        <taxon>Dikarya</taxon>
        <taxon>Ascomycota</taxon>
        <taxon>Saccharomycotina</taxon>
        <taxon>Saccharomycetes</taxon>
        <taxon>Saccharomycetales</taxon>
        <taxon>Saccharomycetaceae</taxon>
        <taxon>Lachancea</taxon>
    </lineage>
</organism>
<dbReference type="GO" id="GO:0006364">
    <property type="term" value="P:rRNA processing"/>
    <property type="evidence" value="ECO:0007669"/>
    <property type="project" value="UniProtKB-UniRule"/>
</dbReference>
<keyword evidence="4 8" id="KW-0690">Ribosome biogenesis</keyword>
<feature type="compositionally biased region" description="Basic residues" evidence="9">
    <location>
        <begin position="117"/>
        <end position="131"/>
    </location>
</feature>
<gene>
    <name evidence="10" type="ORF">LAME_0F01002G</name>
</gene>
<keyword evidence="5 8" id="KW-0698">rRNA processing</keyword>
<feature type="compositionally biased region" description="Basic and acidic residues" evidence="9">
    <location>
        <begin position="1"/>
        <end position="10"/>
    </location>
</feature>
<sequence length="138" mass="15876">MGTGNGKDEVSSGVSSTASGATTGENETSVKGSNVSGRAWKVDKGQFRVGSRQVKNKKLNSWEVKKQKMLEDKQFKQKLKELKEEKDQARKDKIQALKERREKKEEQERYAALATKMHAKKVDRLRRREKRNKALKER</sequence>
<dbReference type="Pfam" id="PF03879">
    <property type="entry name" value="Cgr1"/>
    <property type="match status" value="1"/>
</dbReference>
<comment type="similarity">
    <text evidence="3 8">Belongs to the CGR1 family.</text>
</comment>
<evidence type="ECO:0000256" key="2">
    <source>
        <dbReference type="ARBA" id="ARBA00004604"/>
    </source>
</evidence>
<keyword evidence="11" id="KW-1185">Reference proteome</keyword>
<keyword evidence="6 8" id="KW-0175">Coiled coil</keyword>
<protein>
    <recommendedName>
        <fullName evidence="8">rRNA-processing protein</fullName>
    </recommendedName>
</protein>
<keyword evidence="7 8" id="KW-0539">Nucleus</keyword>
<evidence type="ECO:0000256" key="6">
    <source>
        <dbReference type="ARBA" id="ARBA00023054"/>
    </source>
</evidence>
<evidence type="ECO:0000256" key="5">
    <source>
        <dbReference type="ARBA" id="ARBA00022552"/>
    </source>
</evidence>
<feature type="region of interest" description="Disordered" evidence="9">
    <location>
        <begin position="113"/>
        <end position="138"/>
    </location>
</feature>
<dbReference type="Proteomes" id="UP000191144">
    <property type="component" value="Chromosome F"/>
</dbReference>
<evidence type="ECO:0000256" key="1">
    <source>
        <dbReference type="ARBA" id="ARBA00004090"/>
    </source>
</evidence>
<dbReference type="AlphaFoldDB" id="A0A1G4JPL1"/>
<evidence type="ECO:0000313" key="11">
    <source>
        <dbReference type="Proteomes" id="UP000191144"/>
    </source>
</evidence>
<evidence type="ECO:0000256" key="3">
    <source>
        <dbReference type="ARBA" id="ARBA00007869"/>
    </source>
</evidence>
<proteinExistence type="inferred from homology"/>
<accession>A0A1G4JPL1</accession>
<dbReference type="GO" id="GO:0005730">
    <property type="term" value="C:nucleolus"/>
    <property type="evidence" value="ECO:0007669"/>
    <property type="project" value="UniProtKB-SubCell"/>
</dbReference>
<evidence type="ECO:0000256" key="9">
    <source>
        <dbReference type="SAM" id="MobiDB-lite"/>
    </source>
</evidence>
<dbReference type="InterPro" id="IPR005579">
    <property type="entry name" value="Cgr1-like"/>
</dbReference>